<comment type="caution">
    <text evidence="10">The sequence shown here is derived from an EMBL/GenBank/DDBJ whole genome shotgun (WGS) entry which is preliminary data.</text>
</comment>
<keyword evidence="6" id="KW-0677">Repeat</keyword>
<dbReference type="PANTHER" id="PTHR44835:SF1">
    <property type="entry name" value="PROTEIN O-GLCNAC TRANSFERASE"/>
    <property type="match status" value="1"/>
</dbReference>
<keyword evidence="4 10" id="KW-0328">Glycosyltransferase</keyword>
<accession>A0ABW5DX55</accession>
<dbReference type="InterPro" id="IPR019734">
    <property type="entry name" value="TPR_rpt"/>
</dbReference>
<dbReference type="PANTHER" id="PTHR44835">
    <property type="entry name" value="UDP-N-ACETYLGLUCOSAMINE--PEPTIDE N-ACETYLGLUCOSAMINYLTRANSFERASE SPINDLY-RELATED"/>
    <property type="match status" value="1"/>
</dbReference>
<feature type="repeat" description="TPR" evidence="8">
    <location>
        <begin position="464"/>
        <end position="497"/>
    </location>
</feature>
<dbReference type="InterPro" id="IPR011990">
    <property type="entry name" value="TPR-like_helical_dom_sf"/>
</dbReference>
<evidence type="ECO:0000259" key="9">
    <source>
        <dbReference type="Pfam" id="PF13844"/>
    </source>
</evidence>
<protein>
    <recommendedName>
        <fullName evidence="3">protein O-GlcNAc transferase</fullName>
        <ecNumber evidence="3">2.4.1.255</ecNumber>
    </recommendedName>
</protein>
<dbReference type="Gene3D" id="3.40.50.11380">
    <property type="match status" value="1"/>
</dbReference>
<dbReference type="EC" id="2.4.1.255" evidence="3"/>
<sequence length="1702" mass="187118">MATKDSSLTVYDSSEIAGAPQDISPTEVVSAMDLAWSMFDAGRIEEAIEISWRCLQTSPRDANIGCAMAWFEMALDRDSQAADTLAIVLQIDPTCAVAHWYDGILKKRAHHVDAAEKAFLLALSLDPTLTEAKVSLGWLLADHAPAKALPLAQDALAEKETPNRQLLLAWIFHRLGRTEEAVTLVKAVLNAGLVDDVSLSKAIQVLIATGRTREVVQHLVTFENRNAKLDAHLGNAHRALGETKQALVIAEALTRDTPDAPEGWQLLLSLNEDRGDLSGCLVCLERLAALKPEDMMVTLRRAALLIENGQYEAAVKSLPSLDGFSGRPADEILLLSQITTRLQQFDAARRLLHTLTEKEDRRGIAWSRLSDIFNRLGKPLMADLAGRRASRLAPWEPEIWGTIGWQSLERGNIDKATNANRRARALLDRDKSFRIQSVYILLHQDPQAANREAEDLVREYPQSAECLAPLAQVRLVQKSFLEAYRYFRQAVDLQPTVADFWSGMAFALIPQDRLLEADEALSQARLLRPENRYYRTEHAILYRLMGRFADALDLLRTAANNTDRLLIEEARNEFHLGYHQEGKARDEHWQRAHDCLARVLRRNSRHSEASAELLRLAAFGDGRSEAARELANRPDRERIYSEQLAAAIARRGVDEAAAWSRLARQDGFTGAMMEATDLYLRLMRGGQSIDEIFRDVRGWTRRFSAETGWARPRPVTRGKRLRVAYLAAIPHPAILFPVITAHDESVDISVYTSDPATAIQALPGRCTIFPWNADTLETALLAGGYDVVIDTVGMHPLCRQDAALKALQRRVATVQCGWLGANWGTSGGLYDAIFLDEACAPDGNLQHYSEEIIRIPGGQWAWEPPRLSPPLTVPPSQKNGFITFGVSNRSFRFSSDTLRTWAEVLQRLPGARLEILGDQNRDWVHRHDFAKILQSMGVDGDRVGYRGFRPYADSLAFMQEIDIFLDCFPGAGGLSSLDALWMGVPLVTLSGAAEGWSGARQGASVLAAIGRADWLTDTADAYVEKALALAADEEGRAEWRREARRHILASPLCDGRRVAAELESHSRRLLSDYPPAEDFDGLIETTARRRLAAFHGNGRKIAFPATPTPDLSVVIALNRKAPSLLATLEALADEQDVALEVILVDCGADTEATRLLPSIEGLRVLSSPTGTSPAEAINLGAEKARAPLLLVLDGSVVVTPGALRSAVQTMADDYAVGGLAARLTQADGTLKEAGSVLLPLGQTIAFGRGDSPQNSAYLHRRDIDFCSTDFLLTRTDHWQMFGGFSTDPVQDLGLDYCQRLRSIGLRIAYDPDVLAASHTAPNPGAVPSYRLGSGDRERVLMIDFAIPHQGTGAGLPRAKLMVEALAATRHVTYYPLHKPFESRRQLKRALPDTVEVVLDQGVAGLEGFLSARIGTFDILLVSRPTNMNVVQDLKRRRPDLFQGMRIVYDAEALFALREAAEAALKGRALPLADQRMRIKNEIALARDADAILCVSPMEGRYFVGAGHLDVRVAAHAVIPRTNAPGPQKRRGLLFVGALVPGTPNEDGLEWFVTSILPHLRGTPRLTIVGTCLSNRIAALAGPQVRLVGGVRDLGPLYDSHRLFVAPTRFAAGVPAKVIEAAGAGIPVVASALLAQQLEWQDGQELLSADDGDTFIQAIDRLIEDDALWLDLQARALAQTALQFDPQRFAATVREVCRRPDPE</sequence>
<dbReference type="SUPFAM" id="SSF48452">
    <property type="entry name" value="TPR-like"/>
    <property type="match status" value="4"/>
</dbReference>
<dbReference type="InterPro" id="IPR051939">
    <property type="entry name" value="Glycosyltr_41/O-GlcNAc_trsf"/>
</dbReference>
<keyword evidence="7 8" id="KW-0802">TPR repeat</keyword>
<dbReference type="RefSeq" id="WP_379878211.1">
    <property type="nucleotide sequence ID" value="NZ_JBHUIP010000014.1"/>
</dbReference>
<evidence type="ECO:0000256" key="1">
    <source>
        <dbReference type="ARBA" id="ARBA00004922"/>
    </source>
</evidence>
<name>A0ABW5DX55_9PROT</name>
<evidence type="ECO:0000256" key="8">
    <source>
        <dbReference type="PROSITE-ProRule" id="PRU00339"/>
    </source>
</evidence>
<evidence type="ECO:0000256" key="2">
    <source>
        <dbReference type="ARBA" id="ARBA00005386"/>
    </source>
</evidence>
<dbReference type="InterPro" id="IPR029489">
    <property type="entry name" value="OGT/SEC/SPY_C"/>
</dbReference>
<dbReference type="Pfam" id="PF13641">
    <property type="entry name" value="Glyco_tranf_2_3"/>
    <property type="match status" value="1"/>
</dbReference>
<dbReference type="Pfam" id="PF13692">
    <property type="entry name" value="Glyco_trans_1_4"/>
    <property type="match status" value="1"/>
</dbReference>
<evidence type="ECO:0000256" key="5">
    <source>
        <dbReference type="ARBA" id="ARBA00022679"/>
    </source>
</evidence>
<comment type="similarity">
    <text evidence="2">Belongs to the glycosyltransferase 41 family. O-GlcNAc transferase subfamily.</text>
</comment>
<dbReference type="InterPro" id="IPR029044">
    <property type="entry name" value="Nucleotide-diphossugar_trans"/>
</dbReference>
<comment type="pathway">
    <text evidence="1">Protein modification; protein glycosylation.</text>
</comment>
<proteinExistence type="inferred from homology"/>
<gene>
    <name evidence="10" type="ORF">ACFSM5_19220</name>
</gene>
<dbReference type="SMART" id="SM00028">
    <property type="entry name" value="TPR"/>
    <property type="match status" value="5"/>
</dbReference>
<dbReference type="Gene3D" id="1.25.40.10">
    <property type="entry name" value="Tetratricopeptide repeat domain"/>
    <property type="match status" value="3"/>
</dbReference>
<dbReference type="PROSITE" id="PS50005">
    <property type="entry name" value="TPR"/>
    <property type="match status" value="1"/>
</dbReference>
<evidence type="ECO:0000313" key="11">
    <source>
        <dbReference type="Proteomes" id="UP001597295"/>
    </source>
</evidence>
<organism evidence="10 11">
    <name type="scientific">Lacibacterium aquatile</name>
    <dbReference type="NCBI Taxonomy" id="1168082"/>
    <lineage>
        <taxon>Bacteria</taxon>
        <taxon>Pseudomonadati</taxon>
        <taxon>Pseudomonadota</taxon>
        <taxon>Alphaproteobacteria</taxon>
        <taxon>Rhodospirillales</taxon>
        <taxon>Rhodospirillaceae</taxon>
    </lineage>
</organism>
<dbReference type="SUPFAM" id="SSF53448">
    <property type="entry name" value="Nucleotide-diphospho-sugar transferases"/>
    <property type="match status" value="1"/>
</dbReference>
<dbReference type="GO" id="GO:0016757">
    <property type="term" value="F:glycosyltransferase activity"/>
    <property type="evidence" value="ECO:0007669"/>
    <property type="project" value="UniProtKB-KW"/>
</dbReference>
<dbReference type="Proteomes" id="UP001597295">
    <property type="component" value="Unassembled WGS sequence"/>
</dbReference>
<keyword evidence="5 10" id="KW-0808">Transferase</keyword>
<evidence type="ECO:0000313" key="10">
    <source>
        <dbReference type="EMBL" id="MFD2265044.1"/>
    </source>
</evidence>
<dbReference type="Gene3D" id="3.90.550.10">
    <property type="entry name" value="Spore Coat Polysaccharide Biosynthesis Protein SpsA, Chain A"/>
    <property type="match status" value="1"/>
</dbReference>
<evidence type="ECO:0000256" key="4">
    <source>
        <dbReference type="ARBA" id="ARBA00022676"/>
    </source>
</evidence>
<evidence type="ECO:0000256" key="6">
    <source>
        <dbReference type="ARBA" id="ARBA00022737"/>
    </source>
</evidence>
<feature type="domain" description="O-GlcNAc transferase C-terminal" evidence="9">
    <location>
        <begin position="882"/>
        <end position="1061"/>
    </location>
</feature>
<evidence type="ECO:0000256" key="7">
    <source>
        <dbReference type="ARBA" id="ARBA00022803"/>
    </source>
</evidence>
<keyword evidence="11" id="KW-1185">Reference proteome</keyword>
<reference evidence="11" key="1">
    <citation type="journal article" date="2019" name="Int. J. Syst. Evol. Microbiol.">
        <title>The Global Catalogue of Microorganisms (GCM) 10K type strain sequencing project: providing services to taxonomists for standard genome sequencing and annotation.</title>
        <authorList>
            <consortium name="The Broad Institute Genomics Platform"/>
            <consortium name="The Broad Institute Genome Sequencing Center for Infectious Disease"/>
            <person name="Wu L."/>
            <person name="Ma J."/>
        </authorList>
    </citation>
    <scope>NUCLEOTIDE SEQUENCE [LARGE SCALE GENOMIC DNA]</scope>
    <source>
        <strain evidence="11">CGMCC 1.19062</strain>
    </source>
</reference>
<dbReference type="Gene3D" id="3.40.50.2000">
    <property type="entry name" value="Glycogen Phosphorylase B"/>
    <property type="match status" value="2"/>
</dbReference>
<dbReference type="EMBL" id="JBHUIP010000014">
    <property type="protein sequence ID" value="MFD2265044.1"/>
    <property type="molecule type" value="Genomic_DNA"/>
</dbReference>
<dbReference type="Pfam" id="PF13844">
    <property type="entry name" value="Glyco_transf_41"/>
    <property type="match status" value="1"/>
</dbReference>
<dbReference type="SUPFAM" id="SSF53756">
    <property type="entry name" value="UDP-Glycosyltransferase/glycogen phosphorylase"/>
    <property type="match status" value="2"/>
</dbReference>
<evidence type="ECO:0000256" key="3">
    <source>
        <dbReference type="ARBA" id="ARBA00011970"/>
    </source>
</evidence>